<evidence type="ECO:0000259" key="8">
    <source>
        <dbReference type="PROSITE" id="PS50110"/>
    </source>
</evidence>
<keyword evidence="10" id="KW-1185">Reference proteome</keyword>
<dbReference type="CDD" id="cd00009">
    <property type="entry name" value="AAA"/>
    <property type="match status" value="1"/>
</dbReference>
<dbReference type="SMART" id="SM00448">
    <property type="entry name" value="REC"/>
    <property type="match status" value="1"/>
</dbReference>
<name>A0ABT1SGM4_9FIRM</name>
<dbReference type="SUPFAM" id="SSF46689">
    <property type="entry name" value="Homeodomain-like"/>
    <property type="match status" value="1"/>
</dbReference>
<dbReference type="SMART" id="SM00382">
    <property type="entry name" value="AAA"/>
    <property type="match status" value="1"/>
</dbReference>
<comment type="caution">
    <text evidence="9">The sequence shown here is derived from an EMBL/GenBank/DDBJ whole genome shotgun (WGS) entry which is preliminary data.</text>
</comment>
<evidence type="ECO:0000313" key="9">
    <source>
        <dbReference type="EMBL" id="MCQ4925621.1"/>
    </source>
</evidence>
<gene>
    <name evidence="9" type="ORF">NE686_21170</name>
</gene>
<proteinExistence type="predicted"/>
<dbReference type="InterPro" id="IPR001789">
    <property type="entry name" value="Sig_transdc_resp-reg_receiver"/>
</dbReference>
<evidence type="ECO:0000256" key="5">
    <source>
        <dbReference type="ARBA" id="ARBA00023163"/>
    </source>
</evidence>
<evidence type="ECO:0000256" key="1">
    <source>
        <dbReference type="ARBA" id="ARBA00022741"/>
    </source>
</evidence>
<dbReference type="Pfam" id="PF00158">
    <property type="entry name" value="Sigma54_activat"/>
    <property type="match status" value="1"/>
</dbReference>
<dbReference type="InterPro" id="IPR025944">
    <property type="entry name" value="Sigma_54_int_dom_CS"/>
</dbReference>
<dbReference type="Pfam" id="PF25601">
    <property type="entry name" value="AAA_lid_14"/>
    <property type="match status" value="1"/>
</dbReference>
<keyword evidence="4" id="KW-0238">DNA-binding</keyword>
<dbReference type="InterPro" id="IPR025943">
    <property type="entry name" value="Sigma_54_int_dom_ATP-bd_2"/>
</dbReference>
<dbReference type="Pfam" id="PF02954">
    <property type="entry name" value="HTH_8"/>
    <property type="match status" value="1"/>
</dbReference>
<keyword evidence="1" id="KW-0547">Nucleotide-binding</keyword>
<dbReference type="InterPro" id="IPR011006">
    <property type="entry name" value="CheY-like_superfamily"/>
</dbReference>
<dbReference type="Gene3D" id="3.40.50.2300">
    <property type="match status" value="1"/>
</dbReference>
<dbReference type="InterPro" id="IPR003593">
    <property type="entry name" value="AAA+_ATPase"/>
</dbReference>
<dbReference type="PANTHER" id="PTHR32071:SF57">
    <property type="entry name" value="C4-DICARBOXYLATE TRANSPORT TRANSCRIPTIONAL REGULATORY PROTEIN DCTD"/>
    <property type="match status" value="1"/>
</dbReference>
<dbReference type="PROSITE" id="PS00676">
    <property type="entry name" value="SIGMA54_INTERACT_2"/>
    <property type="match status" value="1"/>
</dbReference>
<dbReference type="InterPro" id="IPR058031">
    <property type="entry name" value="AAA_lid_NorR"/>
</dbReference>
<dbReference type="RefSeq" id="WP_256313036.1">
    <property type="nucleotide sequence ID" value="NZ_JANGAC010000025.1"/>
</dbReference>
<keyword evidence="5" id="KW-0804">Transcription</keyword>
<accession>A0ABT1SGM4</accession>
<sequence>MEKILIADDEKNICDSLKFALEDNYEVFTTQDANQVMEILYSENIDVVLLDLKIGKIDGITVLKDIKSKLRNVQVIVVTAYGSIKSSINAMKEGAFHYITKPIDMEELYLYVEKAIEYKNLNYSLTNLKKILHERYSFKEIVGNSDKLRLFLNRVEKVIDIDSTVLITGESGTGKDLIAKALHFQGNRKDENFIVVNCAAIPENLLESELFGYEKGTFTGADKKKIGKIQLANNGTLFLDEIAEMDLQLQAKILRIVEDMEVTPLGSNRPVKIDVRIVAATNKDLEAEVKSGKFREDLFYRLNVINLEVPPLRERKGDIPVLLNYFLNKYNNKLHKEVVGFSKDVIETLEKYKFPGNVRELENLVEMLVALSDNKIISKESLPERYYANNDESYDNSDIRIRIGTNLKEIEKIVILKTLDYFQGNRRMTAESLQISERNLQYKIKEYNIVK</sequence>
<dbReference type="Gene3D" id="1.10.10.60">
    <property type="entry name" value="Homeodomain-like"/>
    <property type="match status" value="1"/>
</dbReference>
<dbReference type="InterPro" id="IPR002197">
    <property type="entry name" value="HTH_Fis"/>
</dbReference>
<dbReference type="SUPFAM" id="SSF52172">
    <property type="entry name" value="CheY-like"/>
    <property type="match status" value="1"/>
</dbReference>
<evidence type="ECO:0000256" key="6">
    <source>
        <dbReference type="PROSITE-ProRule" id="PRU00169"/>
    </source>
</evidence>
<protein>
    <submittedName>
        <fullName evidence="9">Sigma-54 dependent transcriptional regulator</fullName>
    </submittedName>
</protein>
<dbReference type="Proteomes" id="UP001524478">
    <property type="component" value="Unassembled WGS sequence"/>
</dbReference>
<evidence type="ECO:0000256" key="2">
    <source>
        <dbReference type="ARBA" id="ARBA00022840"/>
    </source>
</evidence>
<feature type="domain" description="Response regulatory" evidence="8">
    <location>
        <begin position="3"/>
        <end position="116"/>
    </location>
</feature>
<dbReference type="InterPro" id="IPR009057">
    <property type="entry name" value="Homeodomain-like_sf"/>
</dbReference>
<dbReference type="Gene3D" id="1.10.8.60">
    <property type="match status" value="1"/>
</dbReference>
<evidence type="ECO:0000256" key="4">
    <source>
        <dbReference type="ARBA" id="ARBA00023125"/>
    </source>
</evidence>
<dbReference type="EMBL" id="JANGAC010000025">
    <property type="protein sequence ID" value="MCQ4925621.1"/>
    <property type="molecule type" value="Genomic_DNA"/>
</dbReference>
<dbReference type="InterPro" id="IPR025662">
    <property type="entry name" value="Sigma_54_int_dom_ATP-bd_1"/>
</dbReference>
<feature type="domain" description="Sigma-54 factor interaction" evidence="7">
    <location>
        <begin position="141"/>
        <end position="370"/>
    </location>
</feature>
<dbReference type="InterPro" id="IPR027417">
    <property type="entry name" value="P-loop_NTPase"/>
</dbReference>
<evidence type="ECO:0000256" key="3">
    <source>
        <dbReference type="ARBA" id="ARBA00023015"/>
    </source>
</evidence>
<dbReference type="Gene3D" id="3.40.50.300">
    <property type="entry name" value="P-loop containing nucleotide triphosphate hydrolases"/>
    <property type="match status" value="1"/>
</dbReference>
<dbReference type="PROSITE" id="PS00688">
    <property type="entry name" value="SIGMA54_INTERACT_3"/>
    <property type="match status" value="1"/>
</dbReference>
<evidence type="ECO:0000259" key="7">
    <source>
        <dbReference type="PROSITE" id="PS50045"/>
    </source>
</evidence>
<feature type="modified residue" description="4-aspartylphosphate" evidence="6">
    <location>
        <position position="51"/>
    </location>
</feature>
<dbReference type="PROSITE" id="PS50110">
    <property type="entry name" value="RESPONSE_REGULATORY"/>
    <property type="match status" value="1"/>
</dbReference>
<dbReference type="InterPro" id="IPR002078">
    <property type="entry name" value="Sigma_54_int"/>
</dbReference>
<evidence type="ECO:0000313" key="10">
    <source>
        <dbReference type="Proteomes" id="UP001524478"/>
    </source>
</evidence>
<reference evidence="9 10" key="1">
    <citation type="submission" date="2022-06" db="EMBL/GenBank/DDBJ databases">
        <title>Isolation of gut microbiota from human fecal samples.</title>
        <authorList>
            <person name="Pamer E.G."/>
            <person name="Barat B."/>
            <person name="Waligurski E."/>
            <person name="Medina S."/>
            <person name="Paddock L."/>
            <person name="Mostad J."/>
        </authorList>
    </citation>
    <scope>NUCLEOTIDE SEQUENCE [LARGE SCALE GENOMIC DNA]</scope>
    <source>
        <strain evidence="9 10">DFI.7.95</strain>
    </source>
</reference>
<keyword evidence="6" id="KW-0597">Phosphoprotein</keyword>
<keyword evidence="2" id="KW-0067">ATP-binding</keyword>
<dbReference type="PROSITE" id="PS00675">
    <property type="entry name" value="SIGMA54_INTERACT_1"/>
    <property type="match status" value="1"/>
</dbReference>
<dbReference type="SUPFAM" id="SSF52540">
    <property type="entry name" value="P-loop containing nucleoside triphosphate hydrolases"/>
    <property type="match status" value="1"/>
</dbReference>
<dbReference type="PROSITE" id="PS50045">
    <property type="entry name" value="SIGMA54_INTERACT_4"/>
    <property type="match status" value="1"/>
</dbReference>
<dbReference type="Pfam" id="PF00072">
    <property type="entry name" value="Response_reg"/>
    <property type="match status" value="1"/>
</dbReference>
<keyword evidence="3" id="KW-0805">Transcription regulation</keyword>
<dbReference type="PANTHER" id="PTHR32071">
    <property type="entry name" value="TRANSCRIPTIONAL REGULATORY PROTEIN"/>
    <property type="match status" value="1"/>
</dbReference>
<organism evidence="9 10">
    <name type="scientific">Tissierella carlieri</name>
    <dbReference type="NCBI Taxonomy" id="689904"/>
    <lineage>
        <taxon>Bacteria</taxon>
        <taxon>Bacillati</taxon>
        <taxon>Bacillota</taxon>
        <taxon>Tissierellia</taxon>
        <taxon>Tissierellales</taxon>
        <taxon>Tissierellaceae</taxon>
        <taxon>Tissierella</taxon>
    </lineage>
</organism>